<dbReference type="InterPro" id="IPR028087">
    <property type="entry name" value="Tad_N"/>
</dbReference>
<keyword evidence="1" id="KW-0472">Membrane</keyword>
<dbReference type="STRING" id="1715989.NITINOP_0827"/>
<accession>A0A0S4KRK4</accession>
<dbReference type="Proteomes" id="UP000066284">
    <property type="component" value="Chromosome 1"/>
</dbReference>
<feature type="domain" description="DUF2134" evidence="2">
    <location>
        <begin position="86"/>
        <end position="152"/>
    </location>
</feature>
<name>A0A0S4KRK4_9BACT</name>
<evidence type="ECO:0000313" key="5">
    <source>
        <dbReference type="Proteomes" id="UP000066284"/>
    </source>
</evidence>
<reference evidence="5" key="1">
    <citation type="submission" date="2015-09" db="EMBL/GenBank/DDBJ databases">
        <authorList>
            <person name="Daims H."/>
        </authorList>
    </citation>
    <scope>NUCLEOTIDE SEQUENCE [LARGE SCALE GENOMIC DNA]</scope>
</reference>
<dbReference type="Pfam" id="PF09977">
    <property type="entry name" value="Tad_C"/>
    <property type="match status" value="1"/>
</dbReference>
<proteinExistence type="predicted"/>
<sequence>MARDLRMAHERGAVAVIVAVLLPALLGVAGLVIDGGEFMLARLRLQTAADSAALAAASFMGRSRSDGHPSQALLRAGSLDSVAWPVAQRNWGDDASLSLRVESGHWDSAARRLAPRPDQPDAVAVHASATLPTHLAGALGVRRWTISARSIAALPPLGSVPAGTITLPLGLVTLSTGRSLLNGRETGHAQGFGPCTVRLSFESEGRPSMPARDGFPELRAGHSRIRVIDDGRSLTREELARSYRQPGASLRDELIAVVPVIEADRCPVPSGWHRVAGFATVRVSAARAHPLPVLPITATAHLGDPGAPLSIQIVTSHVVQGRGRGPNFGTQAASPVLVQ</sequence>
<keyword evidence="1" id="KW-1133">Transmembrane helix</keyword>
<organism evidence="4 5">
    <name type="scientific">Candidatus Nitrospira inopinata</name>
    <dbReference type="NCBI Taxonomy" id="1715989"/>
    <lineage>
        <taxon>Bacteria</taxon>
        <taxon>Pseudomonadati</taxon>
        <taxon>Nitrospirota</taxon>
        <taxon>Nitrospiria</taxon>
        <taxon>Nitrospirales</taxon>
        <taxon>Nitrospiraceae</taxon>
        <taxon>Nitrospira</taxon>
    </lineage>
</organism>
<feature type="domain" description="Putative Flp pilus-assembly TadG-like N-terminal" evidence="3">
    <location>
        <begin position="12"/>
        <end position="57"/>
    </location>
</feature>
<protein>
    <recommendedName>
        <fullName evidence="6">Flp pilus-assembly TadG-like N-terminal domain-containing protein</fullName>
    </recommendedName>
</protein>
<dbReference type="KEGG" id="nio:NITINOP_0827"/>
<keyword evidence="1" id="KW-0812">Transmembrane</keyword>
<evidence type="ECO:0008006" key="6">
    <source>
        <dbReference type="Google" id="ProtNLM"/>
    </source>
</evidence>
<evidence type="ECO:0000256" key="1">
    <source>
        <dbReference type="SAM" id="Phobius"/>
    </source>
</evidence>
<feature type="transmembrane region" description="Helical" evidence="1">
    <location>
        <begin position="12"/>
        <end position="33"/>
    </location>
</feature>
<keyword evidence="5" id="KW-1185">Reference proteome</keyword>
<gene>
    <name evidence="4" type="ORF">NITINOP_0827</name>
</gene>
<evidence type="ECO:0000313" key="4">
    <source>
        <dbReference type="EMBL" id="CUQ65802.1"/>
    </source>
</evidence>
<dbReference type="EMBL" id="LN885086">
    <property type="protein sequence ID" value="CUQ65802.1"/>
    <property type="molecule type" value="Genomic_DNA"/>
</dbReference>
<dbReference type="AlphaFoldDB" id="A0A0S4KRK4"/>
<dbReference type="InterPro" id="IPR018705">
    <property type="entry name" value="DUF2134_membrane"/>
</dbReference>
<evidence type="ECO:0000259" key="2">
    <source>
        <dbReference type="Pfam" id="PF09977"/>
    </source>
</evidence>
<dbReference type="Pfam" id="PF13400">
    <property type="entry name" value="Tad"/>
    <property type="match status" value="1"/>
</dbReference>
<evidence type="ECO:0000259" key="3">
    <source>
        <dbReference type="Pfam" id="PF13400"/>
    </source>
</evidence>
<dbReference type="RefSeq" id="WP_082633548.1">
    <property type="nucleotide sequence ID" value="NZ_LN885086.1"/>
</dbReference>